<evidence type="ECO:0008006" key="4">
    <source>
        <dbReference type="Google" id="ProtNLM"/>
    </source>
</evidence>
<sequence length="159" mass="17854">MNTIEQQLWEYIDGTLDEAAKKALEEKIASDPEIKAQYEGLLKLNSVLGTLDLDEPSMSFTRNVMESIALEPAPVALKTKVNTQIIYAIGGFFVLSLLGILGYIFYQAKAGFAGFNLPEKLNINLDSYITPTTLYVFLFVDLVIGLIFLDQFLRRKVHK</sequence>
<organism evidence="2 3">
    <name type="scientific">Pedobacter soli</name>
    <dbReference type="NCBI Taxonomy" id="390242"/>
    <lineage>
        <taxon>Bacteria</taxon>
        <taxon>Pseudomonadati</taxon>
        <taxon>Bacteroidota</taxon>
        <taxon>Sphingobacteriia</taxon>
        <taxon>Sphingobacteriales</taxon>
        <taxon>Sphingobacteriaceae</taxon>
        <taxon>Pedobacter</taxon>
    </lineage>
</organism>
<name>A0A1G6QRL5_9SPHI</name>
<accession>A0A1G6QRL5</accession>
<reference evidence="3" key="1">
    <citation type="submission" date="2016-10" db="EMBL/GenBank/DDBJ databases">
        <authorList>
            <person name="Varghese N."/>
            <person name="Submissions S."/>
        </authorList>
    </citation>
    <scope>NUCLEOTIDE SEQUENCE [LARGE SCALE GENOMIC DNA]</scope>
    <source>
        <strain evidence="3">DSM 18609</strain>
    </source>
</reference>
<keyword evidence="1" id="KW-0472">Membrane</keyword>
<dbReference type="Proteomes" id="UP000199455">
    <property type="component" value="Unassembled WGS sequence"/>
</dbReference>
<evidence type="ECO:0000256" key="1">
    <source>
        <dbReference type="SAM" id="Phobius"/>
    </source>
</evidence>
<feature type="transmembrane region" description="Helical" evidence="1">
    <location>
        <begin position="128"/>
        <end position="149"/>
    </location>
</feature>
<evidence type="ECO:0000313" key="2">
    <source>
        <dbReference type="EMBL" id="SDC94366.1"/>
    </source>
</evidence>
<keyword evidence="1" id="KW-1133">Transmembrane helix</keyword>
<gene>
    <name evidence="2" type="ORF">SAMN04488024_103416</name>
</gene>
<protein>
    <recommendedName>
        <fullName evidence="4">Zinc-finger</fullName>
    </recommendedName>
</protein>
<dbReference type="EMBL" id="FMZH01000003">
    <property type="protein sequence ID" value="SDC94366.1"/>
    <property type="molecule type" value="Genomic_DNA"/>
</dbReference>
<feature type="transmembrane region" description="Helical" evidence="1">
    <location>
        <begin position="85"/>
        <end position="108"/>
    </location>
</feature>
<dbReference type="AlphaFoldDB" id="A0A1G6QRL5"/>
<evidence type="ECO:0000313" key="3">
    <source>
        <dbReference type="Proteomes" id="UP000199455"/>
    </source>
</evidence>
<keyword evidence="1" id="KW-0812">Transmembrane</keyword>
<dbReference type="RefSeq" id="WP_090767600.1">
    <property type="nucleotide sequence ID" value="NZ_FMZH01000003.1"/>
</dbReference>
<keyword evidence="3" id="KW-1185">Reference proteome</keyword>
<proteinExistence type="predicted"/>